<dbReference type="InterPro" id="IPR029058">
    <property type="entry name" value="AB_hydrolase_fold"/>
</dbReference>
<keyword evidence="2" id="KW-0378">Hydrolase</keyword>
<dbReference type="Proteomes" id="UP001597307">
    <property type="component" value="Unassembled WGS sequence"/>
</dbReference>
<dbReference type="Gene3D" id="3.40.50.1820">
    <property type="entry name" value="alpha/beta hydrolase"/>
    <property type="match status" value="1"/>
</dbReference>
<proteinExistence type="predicted"/>
<feature type="domain" description="AB hydrolase-1" evidence="1">
    <location>
        <begin position="6"/>
        <end position="217"/>
    </location>
</feature>
<dbReference type="InterPro" id="IPR000073">
    <property type="entry name" value="AB_hydrolase_1"/>
</dbReference>
<dbReference type="RefSeq" id="WP_343877119.1">
    <property type="nucleotide sequence ID" value="NZ_BAAAIJ010000002.1"/>
</dbReference>
<dbReference type="SUPFAM" id="SSF53474">
    <property type="entry name" value="alpha/beta-Hydrolases"/>
    <property type="match status" value="1"/>
</dbReference>
<dbReference type="EMBL" id="JBHUGA010000002">
    <property type="protein sequence ID" value="MFD1845122.1"/>
    <property type="molecule type" value="Genomic_DNA"/>
</dbReference>
<dbReference type="GO" id="GO:0016787">
    <property type="term" value="F:hydrolase activity"/>
    <property type="evidence" value="ECO:0007669"/>
    <property type="project" value="UniProtKB-KW"/>
</dbReference>
<sequence>MTQERLVFVHGSGSFGTAAWPTQHALASSYDCLYLRRHGFEAGADPLPTDFAADQHIVVDALGEGGHVVAHSQGAISAMMAAVERPELVRSLILIEPACLSLTADLPATAAHRALVGPLYDRRDSLSDEAFLQEFVRLVFSTEARHPATSEARRAAHRLRLQSPPWEAPLGIVPGVPTLIITGGWEPLYEEIADYLAVTGARHVVAPGAHRPQDTPDGDALIREFIAEHAGPGA</sequence>
<protein>
    <submittedName>
        <fullName evidence="2">Alpha/beta fold hydrolase</fullName>
    </submittedName>
</protein>
<comment type="caution">
    <text evidence="2">The sequence shown here is derived from an EMBL/GenBank/DDBJ whole genome shotgun (WGS) entry which is preliminary data.</text>
</comment>
<dbReference type="Pfam" id="PF12697">
    <property type="entry name" value="Abhydrolase_6"/>
    <property type="match status" value="1"/>
</dbReference>
<reference evidence="3" key="1">
    <citation type="journal article" date="2019" name="Int. J. Syst. Evol. Microbiol.">
        <title>The Global Catalogue of Microorganisms (GCM) 10K type strain sequencing project: providing services to taxonomists for standard genome sequencing and annotation.</title>
        <authorList>
            <consortium name="The Broad Institute Genomics Platform"/>
            <consortium name="The Broad Institute Genome Sequencing Center for Infectious Disease"/>
            <person name="Wu L."/>
            <person name="Ma J."/>
        </authorList>
    </citation>
    <scope>NUCLEOTIDE SEQUENCE [LARGE SCALE GENOMIC DNA]</scope>
    <source>
        <strain evidence="3">JCM 11496</strain>
    </source>
</reference>
<keyword evidence="3" id="KW-1185">Reference proteome</keyword>
<evidence type="ECO:0000313" key="2">
    <source>
        <dbReference type="EMBL" id="MFD1845122.1"/>
    </source>
</evidence>
<name>A0ABW4Q1A3_9MICC</name>
<accession>A0ABW4Q1A3</accession>
<gene>
    <name evidence="2" type="ORF">ACFSFX_00735</name>
</gene>
<organism evidence="2 3">
    <name type="scientific">Arthrobacter flavus</name>
    <dbReference type="NCBI Taxonomy" id="95172"/>
    <lineage>
        <taxon>Bacteria</taxon>
        <taxon>Bacillati</taxon>
        <taxon>Actinomycetota</taxon>
        <taxon>Actinomycetes</taxon>
        <taxon>Micrococcales</taxon>
        <taxon>Micrococcaceae</taxon>
        <taxon>Arthrobacter</taxon>
    </lineage>
</organism>
<evidence type="ECO:0000313" key="3">
    <source>
        <dbReference type="Proteomes" id="UP001597307"/>
    </source>
</evidence>
<evidence type="ECO:0000259" key="1">
    <source>
        <dbReference type="Pfam" id="PF12697"/>
    </source>
</evidence>